<dbReference type="EMBL" id="AYXY01000007">
    <property type="protein sequence ID" value="ETN96442.1"/>
    <property type="molecule type" value="Genomic_DNA"/>
</dbReference>
<name>W2USZ1_9FLAO</name>
<keyword evidence="2" id="KW-1185">Reference proteome</keyword>
<accession>W2USZ1</accession>
<gene>
    <name evidence="1" type="ORF">P278_06530</name>
</gene>
<protein>
    <submittedName>
        <fullName evidence="1">Uncharacterized protein</fullName>
    </submittedName>
</protein>
<reference evidence="1 2" key="2">
    <citation type="journal article" date="2016" name="Genome Announc.">
        <title>Draft Genome Sequence of Zhouia amylolytica AD3, Isolated from Tidal Flat Sediment.</title>
        <authorList>
            <person name="Jia B."/>
            <person name="Jin H.M."/>
            <person name="Lee H.J."/>
            <person name="Jeon C.O."/>
        </authorList>
    </citation>
    <scope>NUCLEOTIDE SEQUENCE [LARGE SCALE GENOMIC DNA]</scope>
    <source>
        <strain evidence="1 2">AD3</strain>
    </source>
</reference>
<dbReference type="Proteomes" id="UP000018850">
    <property type="component" value="Unassembled WGS sequence"/>
</dbReference>
<reference evidence="2" key="1">
    <citation type="submission" date="2013-11" db="EMBL/GenBank/DDBJ databases">
        <title>Draft genome sequence from a member of Zhouia, isolated tidal flat.</title>
        <authorList>
            <person name="Jin H."/>
            <person name="Jeon C.O."/>
        </authorList>
    </citation>
    <scope>NUCLEOTIDE SEQUENCE [LARGE SCALE GENOMIC DNA]</scope>
    <source>
        <strain evidence="2">AD3</strain>
    </source>
</reference>
<proteinExistence type="predicted"/>
<organism evidence="1 2">
    <name type="scientific">Zhouia amylolytica AD3</name>
    <dbReference type="NCBI Taxonomy" id="1286632"/>
    <lineage>
        <taxon>Bacteria</taxon>
        <taxon>Pseudomonadati</taxon>
        <taxon>Bacteroidota</taxon>
        <taxon>Flavobacteriia</taxon>
        <taxon>Flavobacteriales</taxon>
        <taxon>Flavobacteriaceae</taxon>
        <taxon>Zhouia</taxon>
    </lineage>
</organism>
<evidence type="ECO:0000313" key="1">
    <source>
        <dbReference type="EMBL" id="ETN96442.1"/>
    </source>
</evidence>
<sequence>MYSESKIFLIELDYLASKNEITNSESANDHYELIQFDYLYK</sequence>
<dbReference type="AlphaFoldDB" id="W2USZ1"/>
<comment type="caution">
    <text evidence="1">The sequence shown here is derived from an EMBL/GenBank/DDBJ whole genome shotgun (WGS) entry which is preliminary data.</text>
</comment>
<evidence type="ECO:0000313" key="2">
    <source>
        <dbReference type="Proteomes" id="UP000018850"/>
    </source>
</evidence>